<evidence type="ECO:0000313" key="2">
    <source>
        <dbReference type="EMBL" id="NRQ41780.1"/>
    </source>
</evidence>
<sequence>MTTRYSFKNPEMIIAGSALLVSLITAFVSIYSAFIDRAYARASVWPRLEIHRSYSDVGTKPSFLYAVTNKGTGPAVIKFARLTSNEQPIIKWADYLTVRTGRVVPHMQSHLGSLVLTAGEKLTPLHVKDEEAAKLLVENDNLQIELCYCSIYDECWLADRSNEPKPVAQCQIDDSQRFLQ</sequence>
<protein>
    <submittedName>
        <fullName evidence="2">Uncharacterized protein</fullName>
    </submittedName>
</protein>
<organism evidence="2 3">
    <name type="scientific">Rheinheimera lutimaris</name>
    <dbReference type="NCBI Taxonomy" id="2740584"/>
    <lineage>
        <taxon>Bacteria</taxon>
        <taxon>Pseudomonadati</taxon>
        <taxon>Pseudomonadota</taxon>
        <taxon>Gammaproteobacteria</taxon>
        <taxon>Chromatiales</taxon>
        <taxon>Chromatiaceae</taxon>
        <taxon>Rheinheimera</taxon>
    </lineage>
</organism>
<dbReference type="AlphaFoldDB" id="A0A7Y5APP3"/>
<keyword evidence="3" id="KW-1185">Reference proteome</keyword>
<feature type="transmembrane region" description="Helical" evidence="1">
    <location>
        <begin position="12"/>
        <end position="34"/>
    </location>
</feature>
<evidence type="ECO:0000313" key="3">
    <source>
        <dbReference type="Proteomes" id="UP000523161"/>
    </source>
</evidence>
<keyword evidence="1" id="KW-1133">Transmembrane helix</keyword>
<dbReference type="RefSeq" id="WP_173500027.1">
    <property type="nucleotide sequence ID" value="NZ_JABSOD010000003.1"/>
</dbReference>
<gene>
    <name evidence="2" type="ORF">HRH59_04240</name>
</gene>
<accession>A0A7Y5APP3</accession>
<evidence type="ECO:0000256" key="1">
    <source>
        <dbReference type="SAM" id="Phobius"/>
    </source>
</evidence>
<keyword evidence="1" id="KW-0812">Transmembrane</keyword>
<dbReference type="Proteomes" id="UP000523161">
    <property type="component" value="Unassembled WGS sequence"/>
</dbReference>
<name>A0A7Y5APP3_9GAMM</name>
<reference evidence="2 3" key="1">
    <citation type="submission" date="2020-06" db="EMBL/GenBank/DDBJ databases">
        <title>Rheinheimera sp. nov., a marine bacterium isolated from coastal.</title>
        <authorList>
            <person name="Yu Q."/>
            <person name="Qi Y."/>
            <person name="Pu J."/>
        </authorList>
    </citation>
    <scope>NUCLEOTIDE SEQUENCE [LARGE SCALE GENOMIC DNA]</scope>
    <source>
        <strain evidence="2 3">YQF-2</strain>
    </source>
</reference>
<dbReference type="EMBL" id="JABSOD010000003">
    <property type="protein sequence ID" value="NRQ41780.1"/>
    <property type="molecule type" value="Genomic_DNA"/>
</dbReference>
<keyword evidence="1" id="KW-0472">Membrane</keyword>
<comment type="caution">
    <text evidence="2">The sequence shown here is derived from an EMBL/GenBank/DDBJ whole genome shotgun (WGS) entry which is preliminary data.</text>
</comment>
<proteinExistence type="predicted"/>